<keyword evidence="3" id="KW-1185">Reference proteome</keyword>
<dbReference type="Pfam" id="PF10294">
    <property type="entry name" value="Methyltransf_16"/>
    <property type="match status" value="1"/>
</dbReference>
<dbReference type="InterPro" id="IPR029063">
    <property type="entry name" value="SAM-dependent_MTases_sf"/>
</dbReference>
<dbReference type="OMA" id="ALPWRCF"/>
<gene>
    <name evidence="2" type="ORF">EMWEY_00019980</name>
</gene>
<dbReference type="AlphaFoldDB" id="U6M9H1"/>
<dbReference type="VEuPathDB" id="ToxoDB:EMWEY_00019980"/>
<dbReference type="Proteomes" id="UP000030763">
    <property type="component" value="Unassembled WGS sequence"/>
</dbReference>
<proteinExistence type="predicted"/>
<reference evidence="2" key="1">
    <citation type="submission" date="2013-10" db="EMBL/GenBank/DDBJ databases">
        <title>Genomic analysis of the causative agents of coccidiosis in chickens.</title>
        <authorList>
            <person name="Reid A.J."/>
            <person name="Blake D."/>
            <person name="Billington K."/>
            <person name="Browne H."/>
            <person name="Dunn M."/>
            <person name="Hung S."/>
            <person name="Kawahara F."/>
            <person name="Miranda-Saavedra D."/>
            <person name="Mourier T."/>
            <person name="Nagra H."/>
            <person name="Otto T.D."/>
            <person name="Rawlings N."/>
            <person name="Sanchez A."/>
            <person name="Sanders M."/>
            <person name="Subramaniam C."/>
            <person name="Tay Y."/>
            <person name="Dear P."/>
            <person name="Doerig C."/>
            <person name="Gruber A."/>
            <person name="Parkinson J."/>
            <person name="Shirley M."/>
            <person name="Wan K.L."/>
            <person name="Berriman M."/>
            <person name="Tomley F."/>
            <person name="Pain A."/>
        </authorList>
    </citation>
    <scope>NUCLEOTIDE SEQUENCE [LARGE SCALE GENOMIC DNA]</scope>
    <source>
        <strain evidence="2">Weybridge</strain>
    </source>
</reference>
<protein>
    <submittedName>
        <fullName evidence="2">Uncharacterized protein</fullName>
    </submittedName>
</protein>
<organism evidence="2 3">
    <name type="scientific">Eimeria maxima</name>
    <name type="common">Coccidian parasite</name>
    <dbReference type="NCBI Taxonomy" id="5804"/>
    <lineage>
        <taxon>Eukaryota</taxon>
        <taxon>Sar</taxon>
        <taxon>Alveolata</taxon>
        <taxon>Apicomplexa</taxon>
        <taxon>Conoidasida</taxon>
        <taxon>Coccidia</taxon>
        <taxon>Eucoccidiorida</taxon>
        <taxon>Eimeriorina</taxon>
        <taxon>Eimeriidae</taxon>
        <taxon>Eimeria</taxon>
    </lineage>
</organism>
<sequence>MTRKNAASSTVQETGHFYNNGPPAYDLATVQGHLSILMQIPPQRATKRNLSMAEVLKDPSQESADGPFEVSAEFPGGAPEGPPRVPTDLDRGAFGEQLRECPLEGPPESCVRAHEESTENPTGGLLARQWKVQSEECQEPRVPSEAPTSRPLLALPWRCFNFNFDGDFSVGGLPVLLPTGGPWRPPEEQCNGDTGCSVWDAAVVLTQYVEEKLESLFKTLKVHPSWEHSGGPQGDIPEDSLPLFIELGAGKGLVGLGVAAALTALVTKKAQGSPEIMEKVPYSGASRTLPRPSRCGCRVLLTDLDYCLGGLRAAVKLNGHFAELVDLSNNTQDISVQNGPSGGASAVGARHGPGGGPLAGSREGPPGHRVRVAVEALDWFCPDQCVAWGPSRAPPLQNLLVVAADVLWLRELVEPFVQTLAFLFSNSKRDNNVVDNAAPRPLKHFPPGLPEGLASRQGHLAEPQYGLPGGPAGNLPGDSSPLEEDQLCFPFCLLAHQSRSTAVDNLFFALLKKYGLYASALRYGASSGGPKGAPLGASGGEILSRRATNSIQVYAIQQMPQQGSFFKA</sequence>
<reference evidence="2" key="2">
    <citation type="submission" date="2013-10" db="EMBL/GenBank/DDBJ databases">
        <authorList>
            <person name="Aslett M."/>
        </authorList>
    </citation>
    <scope>NUCLEOTIDE SEQUENCE [LARGE SCALE GENOMIC DNA]</scope>
    <source>
        <strain evidence="2">Weybridge</strain>
    </source>
</reference>
<name>U6M9H1_EIMMA</name>
<accession>U6M9H1</accession>
<dbReference type="OrthoDB" id="347738at2759"/>
<dbReference type="Gene3D" id="3.40.50.150">
    <property type="entry name" value="Vaccinia Virus protein VP39"/>
    <property type="match status" value="1"/>
</dbReference>
<evidence type="ECO:0000256" key="1">
    <source>
        <dbReference type="SAM" id="MobiDB-lite"/>
    </source>
</evidence>
<feature type="region of interest" description="Disordered" evidence="1">
    <location>
        <begin position="58"/>
        <end position="84"/>
    </location>
</feature>
<dbReference type="GeneID" id="25335984"/>
<dbReference type="PANTHER" id="PTHR14614">
    <property type="entry name" value="HEPATOCELLULAR CARCINOMA-ASSOCIATED ANTIGEN"/>
    <property type="match status" value="1"/>
</dbReference>
<feature type="region of interest" description="Disordered" evidence="1">
    <location>
        <begin position="103"/>
        <end position="123"/>
    </location>
</feature>
<dbReference type="InterPro" id="IPR019410">
    <property type="entry name" value="Methyltransf_16"/>
</dbReference>
<evidence type="ECO:0000313" key="2">
    <source>
        <dbReference type="EMBL" id="CDJ59119.1"/>
    </source>
</evidence>
<dbReference type="EMBL" id="HG720103">
    <property type="protein sequence ID" value="CDJ59119.1"/>
    <property type="molecule type" value="Genomic_DNA"/>
</dbReference>
<dbReference type="RefSeq" id="XP_013335767.1">
    <property type="nucleotide sequence ID" value="XM_013480313.1"/>
</dbReference>
<evidence type="ECO:0000313" key="3">
    <source>
        <dbReference type="Proteomes" id="UP000030763"/>
    </source>
</evidence>
<feature type="region of interest" description="Disordered" evidence="1">
    <location>
        <begin position="335"/>
        <end position="367"/>
    </location>
</feature>